<dbReference type="OrthoDB" id="7698488at2759"/>
<sequence>MKWVQSLGWQMDLSPEDLGEALDKWRGCWKLRMLRILSPQHQPDAYIDDFRLLRMPYGESLISSDFDMLFKNTGDRFITEWPQFSSMVISMLSEDYRKQIPLLDLVRRTVTTSEGIQVGALLLLTSMLPVTTCRGSGENGELWRPTRQEAQDGFLLHVEREEEVAQALERHWGRMQLMGQPLGPLPVVVGQSLDQLQKAFVAIDATTAYYVANGIRAVDLCFKCFHALQVPYPPQAANAWLFVQHALYQVATPADRMSVSVSSLLADFGYRPVPPVVSWDQVLGPPSYSAPKLGSLAELGGAAAVARLPPTEGGTRAGQ</sequence>
<organism evidence="1 2">
    <name type="scientific">Frankliniella occidentalis</name>
    <name type="common">Western flower thrips</name>
    <name type="synonym">Euthrips occidentalis</name>
    <dbReference type="NCBI Taxonomy" id="133901"/>
    <lineage>
        <taxon>Eukaryota</taxon>
        <taxon>Metazoa</taxon>
        <taxon>Ecdysozoa</taxon>
        <taxon>Arthropoda</taxon>
        <taxon>Hexapoda</taxon>
        <taxon>Insecta</taxon>
        <taxon>Pterygota</taxon>
        <taxon>Neoptera</taxon>
        <taxon>Paraneoptera</taxon>
        <taxon>Thysanoptera</taxon>
        <taxon>Terebrantia</taxon>
        <taxon>Thripoidea</taxon>
        <taxon>Thripidae</taxon>
        <taxon>Frankliniella</taxon>
    </lineage>
</organism>
<accession>A0A9C6XAC0</accession>
<dbReference type="KEGG" id="foc:127748736"/>
<evidence type="ECO:0000313" key="2">
    <source>
        <dbReference type="RefSeq" id="XP_052131988.1"/>
    </source>
</evidence>
<evidence type="ECO:0000313" key="1">
    <source>
        <dbReference type="Proteomes" id="UP000504606"/>
    </source>
</evidence>
<dbReference type="AlphaFoldDB" id="A0A9C6XAC0"/>
<dbReference type="RefSeq" id="XP_052131988.1">
    <property type="nucleotide sequence ID" value="XM_052276028.1"/>
</dbReference>
<protein>
    <submittedName>
        <fullName evidence="2">Uncharacterized protein LOC127748736</fullName>
    </submittedName>
</protein>
<proteinExistence type="predicted"/>
<name>A0A9C6XAC0_FRAOC</name>
<dbReference type="Proteomes" id="UP000504606">
    <property type="component" value="Unplaced"/>
</dbReference>
<keyword evidence="1" id="KW-1185">Reference proteome</keyword>
<gene>
    <name evidence="2" type="primary">LOC127748736</name>
</gene>
<reference evidence="2" key="1">
    <citation type="submission" date="2025-08" db="UniProtKB">
        <authorList>
            <consortium name="RefSeq"/>
        </authorList>
    </citation>
    <scope>IDENTIFICATION</scope>
</reference>
<dbReference type="GeneID" id="127748736"/>